<evidence type="ECO:0008006" key="5">
    <source>
        <dbReference type="Google" id="ProtNLM"/>
    </source>
</evidence>
<protein>
    <recommendedName>
        <fullName evidence="5">DUF4774 domain-containing protein</fullName>
    </recommendedName>
</protein>
<dbReference type="AlphaFoldDB" id="A0A8S1DA13"/>
<dbReference type="Proteomes" id="UP000494165">
    <property type="component" value="Unassembled WGS sequence"/>
</dbReference>
<feature type="chain" id="PRO_5035712299" description="DUF4774 domain-containing protein" evidence="2">
    <location>
        <begin position="18"/>
        <end position="189"/>
    </location>
</feature>
<proteinExistence type="predicted"/>
<keyword evidence="2" id="KW-0732">Signal</keyword>
<evidence type="ECO:0000313" key="4">
    <source>
        <dbReference type="Proteomes" id="UP000494165"/>
    </source>
</evidence>
<feature type="region of interest" description="Disordered" evidence="1">
    <location>
        <begin position="160"/>
        <end position="189"/>
    </location>
</feature>
<keyword evidence="4" id="KW-1185">Reference proteome</keyword>
<feature type="region of interest" description="Disordered" evidence="1">
    <location>
        <begin position="121"/>
        <end position="144"/>
    </location>
</feature>
<feature type="compositionally biased region" description="Polar residues" evidence="1">
    <location>
        <begin position="160"/>
        <end position="171"/>
    </location>
</feature>
<evidence type="ECO:0000313" key="3">
    <source>
        <dbReference type="EMBL" id="CAB3374719.1"/>
    </source>
</evidence>
<dbReference type="EMBL" id="CADEPI010000102">
    <property type="protein sequence ID" value="CAB3374719.1"/>
    <property type="molecule type" value="Genomic_DNA"/>
</dbReference>
<evidence type="ECO:0000256" key="1">
    <source>
        <dbReference type="SAM" id="MobiDB-lite"/>
    </source>
</evidence>
<organism evidence="3 4">
    <name type="scientific">Cloeon dipterum</name>
    <dbReference type="NCBI Taxonomy" id="197152"/>
    <lineage>
        <taxon>Eukaryota</taxon>
        <taxon>Metazoa</taxon>
        <taxon>Ecdysozoa</taxon>
        <taxon>Arthropoda</taxon>
        <taxon>Hexapoda</taxon>
        <taxon>Insecta</taxon>
        <taxon>Pterygota</taxon>
        <taxon>Palaeoptera</taxon>
        <taxon>Ephemeroptera</taxon>
        <taxon>Pisciforma</taxon>
        <taxon>Baetidae</taxon>
        <taxon>Cloeon</taxon>
    </lineage>
</organism>
<evidence type="ECO:0000256" key="2">
    <source>
        <dbReference type="SAM" id="SignalP"/>
    </source>
</evidence>
<feature type="signal peptide" evidence="2">
    <location>
        <begin position="1"/>
        <end position="17"/>
    </location>
</feature>
<feature type="compositionally biased region" description="Basic and acidic residues" evidence="1">
    <location>
        <begin position="179"/>
        <end position="189"/>
    </location>
</feature>
<comment type="caution">
    <text evidence="3">The sequence shown here is derived from an EMBL/GenBank/DDBJ whole genome shotgun (WGS) entry which is preliminary data.</text>
</comment>
<reference evidence="3 4" key="1">
    <citation type="submission" date="2020-04" db="EMBL/GenBank/DDBJ databases">
        <authorList>
            <person name="Alioto T."/>
            <person name="Alioto T."/>
            <person name="Gomez Garrido J."/>
        </authorList>
    </citation>
    <scope>NUCLEOTIDE SEQUENCE [LARGE SCALE GENOMIC DNA]</scope>
</reference>
<name>A0A8S1DA13_9INSE</name>
<sequence length="189" mass="19754">MQSLLVAFSLLVGASLAVPDGYGNTGGVYPGDVYVAVNSTSVAVPSQDTSRGLPHPVHKNTPEVNFPAQVTAAKANFAAEHYPTTARAAVASPVMNYPYAEAAYLSTPVVAVESRHKRDLRADKTSASTTIRKGDVESSHISGGRPRVYEGGIVAVNSTSVAVPSQDTSRGLPQPVHKNTPEDKATKQG</sequence>
<accession>A0A8S1DA13</accession>
<gene>
    <name evidence="3" type="ORF">CLODIP_2_CD02409</name>
</gene>